<evidence type="ECO:0000256" key="7">
    <source>
        <dbReference type="ARBA" id="ARBA00023242"/>
    </source>
</evidence>
<dbReference type="PANTHER" id="PTHR22930:SF221">
    <property type="entry name" value="NUCLEASE HARBI1"/>
    <property type="match status" value="1"/>
</dbReference>
<dbReference type="InterPro" id="IPR045249">
    <property type="entry name" value="HARBI1-like"/>
</dbReference>
<dbReference type="InterPro" id="IPR027806">
    <property type="entry name" value="HARBI1_dom"/>
</dbReference>
<gene>
    <name evidence="9" type="ORF">PAXRUDRAFT_142152</name>
</gene>
<keyword evidence="10" id="KW-1185">Reference proteome</keyword>
<evidence type="ECO:0000256" key="2">
    <source>
        <dbReference type="ARBA" id="ARBA00004123"/>
    </source>
</evidence>
<protein>
    <recommendedName>
        <fullName evidence="8">DDE Tnp4 domain-containing protein</fullName>
    </recommendedName>
</protein>
<evidence type="ECO:0000256" key="6">
    <source>
        <dbReference type="ARBA" id="ARBA00022801"/>
    </source>
</evidence>
<dbReference type="GO" id="GO:0046872">
    <property type="term" value="F:metal ion binding"/>
    <property type="evidence" value="ECO:0007669"/>
    <property type="project" value="UniProtKB-KW"/>
</dbReference>
<organism evidence="9 10">
    <name type="scientific">Paxillus rubicundulus Ve08.2h10</name>
    <dbReference type="NCBI Taxonomy" id="930991"/>
    <lineage>
        <taxon>Eukaryota</taxon>
        <taxon>Fungi</taxon>
        <taxon>Dikarya</taxon>
        <taxon>Basidiomycota</taxon>
        <taxon>Agaricomycotina</taxon>
        <taxon>Agaricomycetes</taxon>
        <taxon>Agaricomycetidae</taxon>
        <taxon>Boletales</taxon>
        <taxon>Paxilineae</taxon>
        <taxon>Paxillaceae</taxon>
        <taxon>Paxillus</taxon>
    </lineage>
</organism>
<accession>A0A0D0DC65</accession>
<evidence type="ECO:0000259" key="8">
    <source>
        <dbReference type="Pfam" id="PF13359"/>
    </source>
</evidence>
<name>A0A0D0DC65_9AGAM</name>
<keyword evidence="7" id="KW-0539">Nucleus</keyword>
<evidence type="ECO:0000313" key="9">
    <source>
        <dbReference type="EMBL" id="KIK94797.1"/>
    </source>
</evidence>
<reference evidence="10" key="2">
    <citation type="submission" date="2015-01" db="EMBL/GenBank/DDBJ databases">
        <title>Evolutionary Origins and Diversification of the Mycorrhizal Mutualists.</title>
        <authorList>
            <consortium name="DOE Joint Genome Institute"/>
            <consortium name="Mycorrhizal Genomics Consortium"/>
            <person name="Kohler A."/>
            <person name="Kuo A."/>
            <person name="Nagy L.G."/>
            <person name="Floudas D."/>
            <person name="Copeland A."/>
            <person name="Barry K.W."/>
            <person name="Cichocki N."/>
            <person name="Veneault-Fourrey C."/>
            <person name="LaButti K."/>
            <person name="Lindquist E.A."/>
            <person name="Lipzen A."/>
            <person name="Lundell T."/>
            <person name="Morin E."/>
            <person name="Murat C."/>
            <person name="Riley R."/>
            <person name="Ohm R."/>
            <person name="Sun H."/>
            <person name="Tunlid A."/>
            <person name="Henrissat B."/>
            <person name="Grigoriev I.V."/>
            <person name="Hibbett D.S."/>
            <person name="Martin F."/>
        </authorList>
    </citation>
    <scope>NUCLEOTIDE SEQUENCE [LARGE SCALE GENOMIC DNA]</scope>
    <source>
        <strain evidence="10">Ve08.2h10</strain>
    </source>
</reference>
<evidence type="ECO:0000256" key="3">
    <source>
        <dbReference type="ARBA" id="ARBA00006958"/>
    </source>
</evidence>
<dbReference type="AlphaFoldDB" id="A0A0D0DC65"/>
<keyword evidence="5" id="KW-0479">Metal-binding</keyword>
<reference evidence="9 10" key="1">
    <citation type="submission" date="2014-04" db="EMBL/GenBank/DDBJ databases">
        <authorList>
            <consortium name="DOE Joint Genome Institute"/>
            <person name="Kuo A."/>
            <person name="Kohler A."/>
            <person name="Jargeat P."/>
            <person name="Nagy L.G."/>
            <person name="Floudas D."/>
            <person name="Copeland A."/>
            <person name="Barry K.W."/>
            <person name="Cichocki N."/>
            <person name="Veneault-Fourrey C."/>
            <person name="LaButti K."/>
            <person name="Lindquist E.A."/>
            <person name="Lipzen A."/>
            <person name="Lundell T."/>
            <person name="Morin E."/>
            <person name="Murat C."/>
            <person name="Sun H."/>
            <person name="Tunlid A."/>
            <person name="Henrissat B."/>
            <person name="Grigoriev I.V."/>
            <person name="Hibbett D.S."/>
            <person name="Martin F."/>
            <person name="Nordberg H.P."/>
            <person name="Cantor M.N."/>
            <person name="Hua S.X."/>
        </authorList>
    </citation>
    <scope>NUCLEOTIDE SEQUENCE [LARGE SCALE GENOMIC DNA]</scope>
    <source>
        <strain evidence="9 10">Ve08.2h10</strain>
    </source>
</reference>
<comment type="cofactor">
    <cofactor evidence="1">
        <name>a divalent metal cation</name>
        <dbReference type="ChEBI" id="CHEBI:60240"/>
    </cofactor>
</comment>
<dbReference type="OrthoDB" id="2430314at2759"/>
<proteinExistence type="inferred from homology"/>
<evidence type="ECO:0000313" key="10">
    <source>
        <dbReference type="Proteomes" id="UP000054538"/>
    </source>
</evidence>
<dbReference type="Pfam" id="PF13359">
    <property type="entry name" value="DDE_Tnp_4"/>
    <property type="match status" value="1"/>
</dbReference>
<dbReference type="GO" id="GO:0016787">
    <property type="term" value="F:hydrolase activity"/>
    <property type="evidence" value="ECO:0007669"/>
    <property type="project" value="UniProtKB-KW"/>
</dbReference>
<dbReference type="PANTHER" id="PTHR22930">
    <property type="match status" value="1"/>
</dbReference>
<feature type="domain" description="DDE Tnp4" evidence="8">
    <location>
        <begin position="70"/>
        <end position="151"/>
    </location>
</feature>
<evidence type="ECO:0000256" key="1">
    <source>
        <dbReference type="ARBA" id="ARBA00001968"/>
    </source>
</evidence>
<comment type="similarity">
    <text evidence="3">Belongs to the HARBI1 family.</text>
</comment>
<keyword evidence="4" id="KW-0540">Nuclease</keyword>
<dbReference type="HOGENOM" id="CLU_040082_1_1_1"/>
<comment type="subcellular location">
    <subcellularLocation>
        <location evidence="2">Nucleus</location>
    </subcellularLocation>
</comment>
<dbReference type="InParanoid" id="A0A0D0DC65"/>
<feature type="non-terminal residue" evidence="9">
    <location>
        <position position="164"/>
    </location>
</feature>
<dbReference type="STRING" id="930991.A0A0D0DC65"/>
<keyword evidence="6" id="KW-0378">Hydrolase</keyword>
<dbReference type="EMBL" id="KN825084">
    <property type="protein sequence ID" value="KIK94797.1"/>
    <property type="molecule type" value="Genomic_DNA"/>
</dbReference>
<dbReference type="GO" id="GO:0005634">
    <property type="term" value="C:nucleus"/>
    <property type="evidence" value="ECO:0007669"/>
    <property type="project" value="UniProtKB-SubCell"/>
</dbReference>
<dbReference type="Proteomes" id="UP000054538">
    <property type="component" value="Unassembled WGS sequence"/>
</dbReference>
<evidence type="ECO:0000256" key="5">
    <source>
        <dbReference type="ARBA" id="ARBA00022723"/>
    </source>
</evidence>
<dbReference type="GO" id="GO:0004518">
    <property type="term" value="F:nuclease activity"/>
    <property type="evidence" value="ECO:0007669"/>
    <property type="project" value="UniProtKB-KW"/>
</dbReference>
<sequence length="164" mass="18488">ITGLTVRHVGECFQWSNDTISQYFHKMTIIFSSAPFYTKYVHMPADNEIHTKIHTNPRFWPFFKDAIGALDGSHIHAAPSAQQRGMYQNHKGFVSQNCLFACNFDLLFTYALTRWEGSATDARIYQDAHTKGLYIPDSKYILGDAGFLTSRDTCPIPGGPLSFG</sequence>
<evidence type="ECO:0000256" key="4">
    <source>
        <dbReference type="ARBA" id="ARBA00022722"/>
    </source>
</evidence>